<sequence>MSPIVPDSDMFVDKINPSSKAKKKTAVKVGRNSGKTKAARETNFNAIIQSLRSQNEQQQTLIENLTKTIKQLRKDLENSADMHLLARQAKIKAQECTKAREEGAAETFNALASMIQEQTAKAVPTTEETTPPSQTPPKTVISIPEKMEIEEEKQKGLKRKAPSSPPPKASTSTAAPTPQKGNDEPVKKTAIPPIVLKTPGEWTTVKRKLESNGVKVSLVKLMRGGLRIQTNNANEYRTTTKILEQDKNEYHTYSLPEDKLLSVVMRGIDMSVEIPEIEDDLKNKGLEIKTVHRMKSYRTKLDLPLIEYTEDPQLEDPEECETENITYLGEKNLIAGPTNRGHKSDGNNEWCEAETRLLLDKYESYLKHVGPMKKFKRKKDMWQQISKDIKTILNITKTPTQCENRYRTILKRKKKAVDNNNQTGRNRVPVEYEAELAKIAALDDSIEPEVLRDSRNVKTAEKPGNDQKSLKRKREKSVQEVLMDISKQKEEARERRHKEKMKMLEKFLEQQNK</sequence>
<dbReference type="InterPro" id="IPR001005">
    <property type="entry name" value="SANT/Myb"/>
</dbReference>
<feature type="domain" description="Myb-like" evidence="3">
    <location>
        <begin position="346"/>
        <end position="412"/>
    </location>
</feature>
<reference evidence="4" key="2">
    <citation type="submission" date="2022-10" db="EMBL/GenBank/DDBJ databases">
        <authorList>
            <consortium name="ENA_rothamsted_submissions"/>
            <consortium name="culmorum"/>
            <person name="King R."/>
        </authorList>
    </citation>
    <scope>NUCLEOTIDE SEQUENCE</scope>
</reference>
<feature type="region of interest" description="Disordered" evidence="2">
    <location>
        <begin position="456"/>
        <end position="513"/>
    </location>
</feature>
<dbReference type="OrthoDB" id="6771731at2759"/>
<dbReference type="SMART" id="SM00717">
    <property type="entry name" value="SANT"/>
    <property type="match status" value="1"/>
</dbReference>
<dbReference type="Proteomes" id="UP001153737">
    <property type="component" value="Chromosome 9"/>
</dbReference>
<dbReference type="EMBL" id="OU896715">
    <property type="protein sequence ID" value="CAG9825706.1"/>
    <property type="molecule type" value="Genomic_DNA"/>
</dbReference>
<keyword evidence="5" id="KW-1185">Reference proteome</keyword>
<proteinExistence type="predicted"/>
<feature type="coiled-coil region" evidence="1">
    <location>
        <begin position="48"/>
        <end position="82"/>
    </location>
</feature>
<evidence type="ECO:0000256" key="1">
    <source>
        <dbReference type="SAM" id="Coils"/>
    </source>
</evidence>
<evidence type="ECO:0000256" key="2">
    <source>
        <dbReference type="SAM" id="MobiDB-lite"/>
    </source>
</evidence>
<dbReference type="AlphaFoldDB" id="A0A9N9X5W3"/>
<evidence type="ECO:0000313" key="4">
    <source>
        <dbReference type="EMBL" id="CAG9825706.1"/>
    </source>
</evidence>
<dbReference type="Gene3D" id="1.10.10.60">
    <property type="entry name" value="Homeodomain-like"/>
    <property type="match status" value="1"/>
</dbReference>
<evidence type="ECO:0000259" key="3">
    <source>
        <dbReference type="SMART" id="SM00717"/>
    </source>
</evidence>
<feature type="compositionally biased region" description="Basic and acidic residues" evidence="2">
    <location>
        <begin position="456"/>
        <end position="469"/>
    </location>
</feature>
<reference evidence="4" key="1">
    <citation type="submission" date="2022-01" db="EMBL/GenBank/DDBJ databases">
        <authorList>
            <person name="King R."/>
        </authorList>
    </citation>
    <scope>NUCLEOTIDE SEQUENCE</scope>
</reference>
<feature type="region of interest" description="Disordered" evidence="2">
    <location>
        <begin position="1"/>
        <end position="41"/>
    </location>
</feature>
<protein>
    <recommendedName>
        <fullName evidence="3">Myb-like domain-containing protein</fullName>
    </recommendedName>
</protein>
<name>A0A9N9X5W3_PHACE</name>
<gene>
    <name evidence="4" type="ORF">PHAECO_LOCUS12869</name>
</gene>
<organism evidence="4 5">
    <name type="scientific">Phaedon cochleariae</name>
    <name type="common">Mustard beetle</name>
    <dbReference type="NCBI Taxonomy" id="80249"/>
    <lineage>
        <taxon>Eukaryota</taxon>
        <taxon>Metazoa</taxon>
        <taxon>Ecdysozoa</taxon>
        <taxon>Arthropoda</taxon>
        <taxon>Hexapoda</taxon>
        <taxon>Insecta</taxon>
        <taxon>Pterygota</taxon>
        <taxon>Neoptera</taxon>
        <taxon>Endopterygota</taxon>
        <taxon>Coleoptera</taxon>
        <taxon>Polyphaga</taxon>
        <taxon>Cucujiformia</taxon>
        <taxon>Chrysomeloidea</taxon>
        <taxon>Chrysomelidae</taxon>
        <taxon>Chrysomelinae</taxon>
        <taxon>Chrysomelini</taxon>
        <taxon>Phaedon</taxon>
    </lineage>
</organism>
<keyword evidence="1" id="KW-0175">Coiled coil</keyword>
<feature type="compositionally biased region" description="Low complexity" evidence="2">
    <location>
        <begin position="119"/>
        <end position="140"/>
    </location>
</feature>
<feature type="compositionally biased region" description="Basic and acidic residues" evidence="2">
    <location>
        <begin position="501"/>
        <end position="513"/>
    </location>
</feature>
<dbReference type="InterPro" id="IPR044822">
    <property type="entry name" value="Myb_DNA-bind_4"/>
</dbReference>
<evidence type="ECO:0000313" key="5">
    <source>
        <dbReference type="Proteomes" id="UP001153737"/>
    </source>
</evidence>
<feature type="region of interest" description="Disordered" evidence="2">
    <location>
        <begin position="119"/>
        <end position="188"/>
    </location>
</feature>
<accession>A0A9N9X5W3</accession>
<feature type="compositionally biased region" description="Low complexity" evidence="2">
    <location>
        <begin position="169"/>
        <end position="178"/>
    </location>
</feature>
<dbReference type="Pfam" id="PF13837">
    <property type="entry name" value="Myb_DNA-bind_4"/>
    <property type="match status" value="1"/>
</dbReference>